<proteinExistence type="predicted"/>
<evidence type="ECO:0000313" key="2">
    <source>
        <dbReference type="EMBL" id="APT57646.1"/>
    </source>
</evidence>
<name>A0A1L7AFS6_9PROT</name>
<reference evidence="3 5" key="2">
    <citation type="journal article" date="2019" name="Microb. Pathog.">
        <title>Comparison of VITEK 2, MALDI-TOF MS, 16S rRNA gene sequencing, and whole-genome sequencing for identification of Roseomonas mucosa.</title>
        <authorList>
            <person name="Rudolph W.W."/>
            <person name="Gunzer F."/>
            <person name="Trauth M."/>
            <person name="Bunk B."/>
            <person name="Bigge R."/>
            <person name="Schrottner P."/>
        </authorList>
    </citation>
    <scope>NUCLEOTIDE SEQUENCE [LARGE SCALE GENOMIC DNA]</scope>
    <source>
        <strain evidence="3 5">DSM 103800</strain>
    </source>
</reference>
<evidence type="ECO:0000313" key="5">
    <source>
        <dbReference type="Proteomes" id="UP001258945"/>
    </source>
</evidence>
<keyword evidence="5" id="KW-1185">Reference proteome</keyword>
<evidence type="ECO:0000313" key="4">
    <source>
        <dbReference type="Proteomes" id="UP000185494"/>
    </source>
</evidence>
<accession>A0A1L7AFS6</accession>
<reference evidence="2 4" key="1">
    <citation type="submission" date="2016-05" db="EMBL/GenBank/DDBJ databases">
        <title>Complete Genome and Methylome Analysis of Psychrotrophic Bacterial Isolates from Antarctic Lake Untersee.</title>
        <authorList>
            <person name="Fomenkov A."/>
            <person name="Akimov V.N."/>
            <person name="Vasilyeva L.V."/>
            <person name="Andersen D."/>
            <person name="Vincze T."/>
            <person name="Roberts R.J."/>
        </authorList>
    </citation>
    <scope>NUCLEOTIDE SEQUENCE [LARGE SCALE GENOMIC DNA]</scope>
    <source>
        <strain evidence="2 4">U14-5</strain>
    </source>
</reference>
<evidence type="ECO:0000256" key="1">
    <source>
        <dbReference type="SAM" id="SignalP"/>
    </source>
</evidence>
<dbReference type="KEGG" id="rgi:RGI145_11555"/>
<dbReference type="AlphaFoldDB" id="A0A1L7AFS6"/>
<dbReference type="EMBL" id="JAVVDO010000002">
    <property type="protein sequence ID" value="MDT8329821.1"/>
    <property type="molecule type" value="Genomic_DNA"/>
</dbReference>
<keyword evidence="1" id="KW-0732">Signal</keyword>
<dbReference type="EMBL" id="CP015583">
    <property type="protein sequence ID" value="APT57646.1"/>
    <property type="molecule type" value="Genomic_DNA"/>
</dbReference>
<reference evidence="3" key="3">
    <citation type="submission" date="2023-09" db="EMBL/GenBank/DDBJ databases">
        <authorList>
            <person name="Schober I."/>
            <person name="Bunk B."/>
        </authorList>
    </citation>
    <scope>NUCLEOTIDE SEQUENCE</scope>
    <source>
        <strain evidence="3">DSM 103800</strain>
    </source>
</reference>
<evidence type="ECO:0000313" key="3">
    <source>
        <dbReference type="EMBL" id="MDT8329821.1"/>
    </source>
</evidence>
<feature type="signal peptide" evidence="1">
    <location>
        <begin position="1"/>
        <end position="22"/>
    </location>
</feature>
<sequence>MRHKAIAPVLFLAGPLFCLQTASLQTVGLAVEKQAQDPWHVRPDRPEYCQELASRLAALPGAATTPAKQLGDEGLTLCRKGYPRTGVAKLRRAIREAQGEPGGN</sequence>
<dbReference type="Proteomes" id="UP000185494">
    <property type="component" value="Chromosome 1"/>
</dbReference>
<gene>
    <name evidence="2" type="ORF">RGI145_11555</name>
    <name evidence="3" type="ORF">RQ831_02075</name>
</gene>
<dbReference type="RefSeq" id="WP_075798470.1">
    <property type="nucleotide sequence ID" value="NZ_CP015583.1"/>
</dbReference>
<dbReference type="Proteomes" id="UP001258945">
    <property type="component" value="Unassembled WGS sequence"/>
</dbReference>
<organism evidence="2 4">
    <name type="scientific">Roseomonas gilardii</name>
    <dbReference type="NCBI Taxonomy" id="257708"/>
    <lineage>
        <taxon>Bacteria</taxon>
        <taxon>Pseudomonadati</taxon>
        <taxon>Pseudomonadota</taxon>
        <taxon>Alphaproteobacteria</taxon>
        <taxon>Acetobacterales</taxon>
        <taxon>Roseomonadaceae</taxon>
        <taxon>Roseomonas</taxon>
    </lineage>
</organism>
<feature type="chain" id="PRO_5012430998" evidence="1">
    <location>
        <begin position="23"/>
        <end position="104"/>
    </location>
</feature>
<protein>
    <submittedName>
        <fullName evidence="2">Uncharacterized protein</fullName>
    </submittedName>
</protein>